<organism evidence="4 5">
    <name type="scientific">Lactiplantibacillus pentosus</name>
    <name type="common">Lactobacillus pentosus</name>
    <dbReference type="NCBI Taxonomy" id="1589"/>
    <lineage>
        <taxon>Bacteria</taxon>
        <taxon>Bacillati</taxon>
        <taxon>Bacillota</taxon>
        <taxon>Bacilli</taxon>
        <taxon>Lactobacillales</taxon>
        <taxon>Lactobacillaceae</taxon>
        <taxon>Lactiplantibacillus</taxon>
    </lineage>
</organism>
<dbReference type="Gene3D" id="2.160.10.10">
    <property type="entry name" value="Hexapeptide repeat proteins"/>
    <property type="match status" value="1"/>
</dbReference>
<dbReference type="EC" id="2.3.1.-" evidence="3"/>
<comment type="caution">
    <text evidence="4">The sequence shown here is derived from an EMBL/GenBank/DDBJ whole genome shotgun (WGS) entry which is preliminary data.</text>
</comment>
<evidence type="ECO:0000313" key="4">
    <source>
        <dbReference type="EMBL" id="MDT6989460.1"/>
    </source>
</evidence>
<dbReference type="RefSeq" id="WP_120769267.1">
    <property type="nucleotide sequence ID" value="NZ_CP032654.1"/>
</dbReference>
<keyword evidence="1 3" id="KW-0808">Transferase</keyword>
<evidence type="ECO:0000313" key="5">
    <source>
        <dbReference type="Proteomes" id="UP001267003"/>
    </source>
</evidence>
<accession>A0AAW8VUS9</accession>
<proteinExistence type="inferred from homology"/>
<evidence type="ECO:0000256" key="2">
    <source>
        <dbReference type="ARBA" id="ARBA00022737"/>
    </source>
</evidence>
<sequence>MSIFDDLRAGQMINIGNSQYQKEVHGEIDRCNDLCHEINATMPSDRERLVELENKLLHGQIHDGTFFTPPMFIDCGNQVHLGQNVYANHNLTMMSLGTITIDDGVMMGPGVGLFTVNHDPANIRNVMTKEIHIKKNAWLGARVNVAPGVTIGENAIIGTGAVVTKDIPDNAVAVGVPAKVIKYNKVQQ</sequence>
<dbReference type="PROSITE" id="PS00101">
    <property type="entry name" value="HEXAPEP_TRANSFERASES"/>
    <property type="match status" value="1"/>
</dbReference>
<dbReference type="PANTHER" id="PTHR43017:SF1">
    <property type="entry name" value="ACETYLTRANSFERASE YJL218W-RELATED"/>
    <property type="match status" value="1"/>
</dbReference>
<dbReference type="CDD" id="cd03357">
    <property type="entry name" value="LbH_MAT_GAT"/>
    <property type="match status" value="1"/>
</dbReference>
<gene>
    <name evidence="4" type="ORF">RI536_05015</name>
</gene>
<keyword evidence="2" id="KW-0677">Repeat</keyword>
<dbReference type="PANTHER" id="PTHR43017">
    <property type="entry name" value="GALACTOSIDE O-ACETYLTRANSFERASE"/>
    <property type="match status" value="1"/>
</dbReference>
<keyword evidence="3 4" id="KW-0012">Acyltransferase</keyword>
<dbReference type="Pfam" id="PF00132">
    <property type="entry name" value="Hexapep"/>
    <property type="match status" value="1"/>
</dbReference>
<dbReference type="InterPro" id="IPR018357">
    <property type="entry name" value="Hexapep_transf_CS"/>
</dbReference>
<evidence type="ECO:0000256" key="1">
    <source>
        <dbReference type="ARBA" id="ARBA00022679"/>
    </source>
</evidence>
<dbReference type="InterPro" id="IPR011004">
    <property type="entry name" value="Trimer_LpxA-like_sf"/>
</dbReference>
<name>A0AAW8VUS9_LACPE</name>
<evidence type="ECO:0000256" key="3">
    <source>
        <dbReference type="RuleBase" id="RU367021"/>
    </source>
</evidence>
<dbReference type="GO" id="GO:0008870">
    <property type="term" value="F:galactoside O-acetyltransferase activity"/>
    <property type="evidence" value="ECO:0007669"/>
    <property type="project" value="TreeGrafter"/>
</dbReference>
<reference evidence="4" key="1">
    <citation type="submission" date="2023-08" db="EMBL/GenBank/DDBJ databases">
        <authorList>
            <person name="Page C.A."/>
            <person name="Perez-Diaz I.M."/>
        </authorList>
    </citation>
    <scope>NUCLEOTIDE SEQUENCE</scope>
    <source>
        <strain evidence="4">7.8.46</strain>
    </source>
</reference>
<dbReference type="EMBL" id="JAVLAQ010000001">
    <property type="protein sequence ID" value="MDT6989460.1"/>
    <property type="molecule type" value="Genomic_DNA"/>
</dbReference>
<dbReference type="SUPFAM" id="SSF51161">
    <property type="entry name" value="Trimeric LpxA-like enzymes"/>
    <property type="match status" value="1"/>
</dbReference>
<dbReference type="InterPro" id="IPR001451">
    <property type="entry name" value="Hexapep"/>
</dbReference>
<dbReference type="AlphaFoldDB" id="A0AAW8VUS9"/>
<dbReference type="Proteomes" id="UP001267003">
    <property type="component" value="Unassembled WGS sequence"/>
</dbReference>
<dbReference type="InterPro" id="IPR039369">
    <property type="entry name" value="LacA-like"/>
</dbReference>
<comment type="similarity">
    <text evidence="3">Belongs to the transferase hexapeptide repeat family.</text>
</comment>
<protein>
    <recommendedName>
        <fullName evidence="3">Acetyltransferase</fullName>
        <ecNumber evidence="3">2.3.1.-</ecNumber>
    </recommendedName>
</protein>